<reference evidence="3" key="1">
    <citation type="submission" date="2013-10" db="EMBL/GenBank/DDBJ databases">
        <title>Genomic analysis of the causative agents of coccidiosis in chickens.</title>
        <authorList>
            <person name="Reid A.J."/>
            <person name="Blake D."/>
            <person name="Billington K."/>
            <person name="Browne H."/>
            <person name="Dunn M."/>
            <person name="Hung S."/>
            <person name="Kawahara F."/>
            <person name="Miranda-Saavedra D."/>
            <person name="Mourier T."/>
            <person name="Nagra H."/>
            <person name="Otto T.D."/>
            <person name="Rawlings N."/>
            <person name="Sanchez A."/>
            <person name="Sanders M."/>
            <person name="Subramaniam C."/>
            <person name="Tay Y."/>
            <person name="Dear P."/>
            <person name="Doerig C."/>
            <person name="Gruber A."/>
            <person name="Parkinson J."/>
            <person name="Shirley M."/>
            <person name="Wan K.L."/>
            <person name="Berriman M."/>
            <person name="Tomley F."/>
            <person name="Pain A."/>
        </authorList>
    </citation>
    <scope>NUCLEOTIDE SEQUENCE [LARGE SCALE GENOMIC DNA]</scope>
    <source>
        <strain evidence="3">Weybridge</strain>
    </source>
</reference>
<dbReference type="Proteomes" id="UP000030763">
    <property type="component" value="Unassembled WGS sequence"/>
</dbReference>
<dbReference type="OrthoDB" id="352879at2759"/>
<keyword evidence="4" id="KW-1185">Reference proteome</keyword>
<sequence length="1066" mass="114000">MKGQQSPAPPSAGVAQEKTVNSTASDVMLSLEAAQTAANIDVGVSLYNVPQASVHDLRRCAPTSRTCITIAVITFTAVAFLISACARHLKLHLDLSATNQTRHLAAGTGGPCYPSTAGGFLETVDPIAFYYRQIQALSITQQDAVHLTHTENRMVGIAKGKLVNLNAEIEKLQQQIRFLNGSIARLQEQLRTTSRTSIGPLRIEMQNVHSLIEKTKFDRDSLESQLQEKQRLLAASVWSRQQEADALIIKSRDRTGNLTIGAARALAATKVVVAEGSRTREVHTQKDLLVIEALLKKTLANAAFLSDDLKTQRPSSRDSVEKGKALLQDLDNFAIALPFVGLRDHVNDVLLTKDRLRGSLSMTADSIGTGYMERAREGNAPQPYRSQGSSTIVRRHTMSGENAYPRPSSHGANYGTLPRVMRHESFSPGSGAHESTHALPATLRPPPNVSLSRSSYDLRPGNLASAFGARESTRKLPAAPSLPLNVSLSRSLSDVRRGSWSPASGARGSTHTLPATPRLPSSVSLSRSSTTPGQYRQPLHQPQRTLPQGHTTALPKRLPLADPPKGSKITPTVVSIPVVSSRDVSQTDNPPLPSGPRAFPLYRNDVPQSSSLSSRPKPLPPSSKKSPGVEYMMPSSVVTSAAKQPSYPSGLLSLPVVGHKKHSTRSTSNGHSPSLTQDSPSSPPLGPAGVQPERSRLGQSPIDGDPSTPSGPSKAEHFPGPTEGGGASEGDDLQPDKREGQRPEPGGDQQQPGGSSPPPGEPSSALGGQPSPPGDDPPPPSRPPFTKGEPSGADETDLDSAAQELSVKLELFIETAEPVASAKPGDPVLSLYGEVLLKDGLQLLRQSDQLISAFPPVQESGVKQELVQQREQCVSLCRTLSESLAPLWATSLRSKLAVLEDVTRQSADQRTHSPTDLPNGDYVQLLEKIQSLVQESREAIADFAFLNAPPVQSSQVSALLSSIEGAITEARAEVHNGVKFCAVEWKAALEHDAETASTESLRGAHGPVEAPSLPFKEDQSQQRPPAGFLEEVDLLVSRVEQLVVCQQELDALRAILTSRRSGSSKT</sequence>
<feature type="region of interest" description="Disordered" evidence="2">
    <location>
        <begin position="994"/>
        <end position="1023"/>
    </location>
</feature>
<feature type="compositionally biased region" description="Pro residues" evidence="2">
    <location>
        <begin position="770"/>
        <end position="783"/>
    </location>
</feature>
<feature type="compositionally biased region" description="Low complexity" evidence="2">
    <location>
        <begin position="569"/>
        <end position="581"/>
    </location>
</feature>
<evidence type="ECO:0000313" key="3">
    <source>
        <dbReference type="EMBL" id="CDJ58458.1"/>
    </source>
</evidence>
<evidence type="ECO:0000256" key="1">
    <source>
        <dbReference type="SAM" id="Coils"/>
    </source>
</evidence>
<proteinExistence type="predicted"/>
<dbReference type="GeneID" id="25335571"/>
<feature type="compositionally biased region" description="Low complexity" evidence="2">
    <location>
        <begin position="743"/>
        <end position="754"/>
    </location>
</feature>
<dbReference type="RefSeq" id="XP_013335104.1">
    <property type="nucleotide sequence ID" value="XM_013479650.1"/>
</dbReference>
<dbReference type="AlphaFoldDB" id="U6M5V3"/>
<organism evidence="3 4">
    <name type="scientific">Eimeria maxima</name>
    <name type="common">Coccidian parasite</name>
    <dbReference type="NCBI Taxonomy" id="5804"/>
    <lineage>
        <taxon>Eukaryota</taxon>
        <taxon>Sar</taxon>
        <taxon>Alveolata</taxon>
        <taxon>Apicomplexa</taxon>
        <taxon>Conoidasida</taxon>
        <taxon>Coccidia</taxon>
        <taxon>Eucoccidiorida</taxon>
        <taxon>Eimeriorina</taxon>
        <taxon>Eimeriidae</taxon>
        <taxon>Eimeria</taxon>
    </lineage>
</organism>
<evidence type="ECO:0000313" key="4">
    <source>
        <dbReference type="Proteomes" id="UP000030763"/>
    </source>
</evidence>
<dbReference type="EMBL" id="HG719661">
    <property type="protein sequence ID" value="CDJ58458.1"/>
    <property type="molecule type" value="Genomic_DNA"/>
</dbReference>
<name>U6M5V3_EIMMA</name>
<evidence type="ECO:0000256" key="2">
    <source>
        <dbReference type="SAM" id="MobiDB-lite"/>
    </source>
</evidence>
<gene>
    <name evidence="3" type="ORF">EMWEY_00015850</name>
</gene>
<feature type="region of interest" description="Disordered" evidence="2">
    <location>
        <begin position="421"/>
        <end position="458"/>
    </location>
</feature>
<reference evidence="3" key="2">
    <citation type="submission" date="2013-10" db="EMBL/GenBank/DDBJ databases">
        <authorList>
            <person name="Aslett M."/>
        </authorList>
    </citation>
    <scope>NUCLEOTIDE SEQUENCE [LARGE SCALE GENOMIC DNA]</scope>
    <source>
        <strain evidence="3">Weybridge</strain>
    </source>
</reference>
<feature type="region of interest" description="Disordered" evidence="2">
    <location>
        <begin position="496"/>
        <end position="798"/>
    </location>
</feature>
<feature type="compositionally biased region" description="Low complexity" evidence="2">
    <location>
        <begin position="516"/>
        <end position="532"/>
    </location>
</feature>
<feature type="coiled-coil region" evidence="1">
    <location>
        <begin position="155"/>
        <end position="232"/>
    </location>
</feature>
<feature type="compositionally biased region" description="Polar residues" evidence="2">
    <location>
        <begin position="540"/>
        <end position="551"/>
    </location>
</feature>
<feature type="compositionally biased region" description="Polar residues" evidence="2">
    <location>
        <begin position="636"/>
        <end position="647"/>
    </location>
</feature>
<feature type="compositionally biased region" description="Polar residues" evidence="2">
    <location>
        <begin position="665"/>
        <end position="680"/>
    </location>
</feature>
<accession>U6M5V3</accession>
<keyword evidence="1" id="KW-0175">Coiled coil</keyword>
<dbReference type="VEuPathDB" id="ToxoDB:EMWEY_00015850"/>
<feature type="compositionally biased region" description="Low complexity" evidence="2">
    <location>
        <begin position="609"/>
        <end position="626"/>
    </location>
</feature>
<protein>
    <submittedName>
        <fullName evidence="3">Uncharacterized protein</fullName>
    </submittedName>
</protein>